<gene>
    <name evidence="1" type="ORF">PR048_020988</name>
</gene>
<organism evidence="1 2">
    <name type="scientific">Dryococelus australis</name>
    <dbReference type="NCBI Taxonomy" id="614101"/>
    <lineage>
        <taxon>Eukaryota</taxon>
        <taxon>Metazoa</taxon>
        <taxon>Ecdysozoa</taxon>
        <taxon>Arthropoda</taxon>
        <taxon>Hexapoda</taxon>
        <taxon>Insecta</taxon>
        <taxon>Pterygota</taxon>
        <taxon>Neoptera</taxon>
        <taxon>Polyneoptera</taxon>
        <taxon>Phasmatodea</taxon>
        <taxon>Verophasmatodea</taxon>
        <taxon>Anareolatae</taxon>
        <taxon>Phasmatidae</taxon>
        <taxon>Eurycanthinae</taxon>
        <taxon>Dryococelus</taxon>
    </lineage>
</organism>
<reference evidence="1 2" key="1">
    <citation type="submission" date="2023-02" db="EMBL/GenBank/DDBJ databases">
        <title>LHISI_Scaffold_Assembly.</title>
        <authorList>
            <person name="Stuart O.P."/>
            <person name="Cleave R."/>
            <person name="Magrath M.J.L."/>
            <person name="Mikheyev A.S."/>
        </authorList>
    </citation>
    <scope>NUCLEOTIDE SEQUENCE [LARGE SCALE GENOMIC DNA]</scope>
    <source>
        <strain evidence="1">Daus_M_001</strain>
        <tissue evidence="1">Leg muscle</tissue>
    </source>
</reference>
<proteinExistence type="predicted"/>
<dbReference type="Proteomes" id="UP001159363">
    <property type="component" value="Chromosome 7"/>
</dbReference>
<protein>
    <submittedName>
        <fullName evidence="1">Uncharacterized protein</fullName>
    </submittedName>
</protein>
<sequence length="54" mass="6451">MIVLIRVMVEWSITLRIINIRFFHRHRPSTQHHICPTLKKHCHISLLVTRAALL</sequence>
<accession>A0ABQ9GWY9</accession>
<dbReference type="EMBL" id="JARBHB010000008">
    <property type="protein sequence ID" value="KAJ8876543.1"/>
    <property type="molecule type" value="Genomic_DNA"/>
</dbReference>
<keyword evidence="2" id="KW-1185">Reference proteome</keyword>
<evidence type="ECO:0000313" key="1">
    <source>
        <dbReference type="EMBL" id="KAJ8876543.1"/>
    </source>
</evidence>
<comment type="caution">
    <text evidence="1">The sequence shown here is derived from an EMBL/GenBank/DDBJ whole genome shotgun (WGS) entry which is preliminary data.</text>
</comment>
<name>A0ABQ9GWY9_9NEOP</name>
<evidence type="ECO:0000313" key="2">
    <source>
        <dbReference type="Proteomes" id="UP001159363"/>
    </source>
</evidence>